<evidence type="ECO:0000256" key="1">
    <source>
        <dbReference type="ARBA" id="ARBA00022475"/>
    </source>
</evidence>
<evidence type="ECO:0000256" key="3">
    <source>
        <dbReference type="ARBA" id="ARBA00022989"/>
    </source>
</evidence>
<evidence type="ECO:0000256" key="5">
    <source>
        <dbReference type="ARBA" id="ARBA00023239"/>
    </source>
</evidence>
<name>A0A1F7JIY2_9BACT</name>
<keyword evidence="5 7" id="KW-0456">Lyase</keyword>
<dbReference type="Pfam" id="PF02618">
    <property type="entry name" value="YceG"/>
    <property type="match status" value="1"/>
</dbReference>
<dbReference type="InterPro" id="IPR003770">
    <property type="entry name" value="MLTG-like"/>
</dbReference>
<dbReference type="PANTHER" id="PTHR30518">
    <property type="entry name" value="ENDOLYTIC MUREIN TRANSGLYCOSYLASE"/>
    <property type="match status" value="1"/>
</dbReference>
<keyword evidence="1 7" id="KW-1003">Cell membrane</keyword>
<dbReference type="Proteomes" id="UP000178486">
    <property type="component" value="Unassembled WGS sequence"/>
</dbReference>
<comment type="function">
    <text evidence="7">Functions as a peptidoglycan terminase that cleaves nascent peptidoglycan strands endolytically to terminate their elongation.</text>
</comment>
<comment type="similarity">
    <text evidence="7">Belongs to the transglycosylase MltG family.</text>
</comment>
<evidence type="ECO:0000256" key="4">
    <source>
        <dbReference type="ARBA" id="ARBA00023136"/>
    </source>
</evidence>
<dbReference type="GO" id="GO:0005886">
    <property type="term" value="C:plasma membrane"/>
    <property type="evidence" value="ECO:0007669"/>
    <property type="project" value="UniProtKB-UniRule"/>
</dbReference>
<keyword evidence="3 7" id="KW-1133">Transmembrane helix</keyword>
<keyword evidence="4 7" id="KW-0472">Membrane</keyword>
<evidence type="ECO:0000256" key="2">
    <source>
        <dbReference type="ARBA" id="ARBA00022692"/>
    </source>
</evidence>
<keyword evidence="2 7" id="KW-0812">Transmembrane</keyword>
<dbReference type="EC" id="4.2.2.29" evidence="7"/>
<dbReference type="CDD" id="cd08010">
    <property type="entry name" value="MltG_like"/>
    <property type="match status" value="1"/>
</dbReference>
<gene>
    <name evidence="7" type="primary">mltG</name>
    <name evidence="8" type="ORF">A3B56_00485</name>
</gene>
<proteinExistence type="inferred from homology"/>
<evidence type="ECO:0000256" key="6">
    <source>
        <dbReference type="ARBA" id="ARBA00023316"/>
    </source>
</evidence>
<keyword evidence="6 7" id="KW-0961">Cell wall biogenesis/degradation</keyword>
<reference evidence="8 9" key="1">
    <citation type="journal article" date="2016" name="Nat. Commun.">
        <title>Thousands of microbial genomes shed light on interconnected biogeochemical processes in an aquifer system.</title>
        <authorList>
            <person name="Anantharaman K."/>
            <person name="Brown C.T."/>
            <person name="Hug L.A."/>
            <person name="Sharon I."/>
            <person name="Castelle C.J."/>
            <person name="Probst A.J."/>
            <person name="Thomas B.C."/>
            <person name="Singh A."/>
            <person name="Wilkins M.J."/>
            <person name="Karaoz U."/>
            <person name="Brodie E.L."/>
            <person name="Williams K.H."/>
            <person name="Hubbard S.S."/>
            <person name="Banfield J.F."/>
        </authorList>
    </citation>
    <scope>NUCLEOTIDE SEQUENCE [LARGE SCALE GENOMIC DNA]</scope>
</reference>
<dbReference type="GO" id="GO:0008932">
    <property type="term" value="F:lytic endotransglycosylase activity"/>
    <property type="evidence" value="ECO:0007669"/>
    <property type="project" value="UniProtKB-UniRule"/>
</dbReference>
<dbReference type="AlphaFoldDB" id="A0A1F7JIY2"/>
<comment type="catalytic activity">
    <reaction evidence="7">
        <text>a peptidoglycan chain = a peptidoglycan chain with N-acetyl-1,6-anhydromuramyl-[peptide] at the reducing end + a peptidoglycan chain with N-acetylglucosamine at the non-reducing end.</text>
        <dbReference type="EC" id="4.2.2.29"/>
    </reaction>
</comment>
<evidence type="ECO:0000256" key="7">
    <source>
        <dbReference type="HAMAP-Rule" id="MF_02065"/>
    </source>
</evidence>
<sequence>MFVVRPGEQVRSIASRLKEEEIIRDPLAFFIIVKKLGVEKKIQAGDFRLSPHMTLYEVIDQLQHGTVDVWVTVPEGWRSEEIALKLAQALAVPEQEFLKHAEEGYMFPDTYLFPRQTTASGAASIMRANFDKRVREPLAVEIESGTYTLDELLTIASLVEREARFDEDRPVIASVIANRLREEMPLNIDATLQYALGYQSDEGDWWKKGLTNEDKEIDSPYNTYKYAGLPPGPIANPGLASIKAVLDPAETDYVYYIHDAEGKIHTSRTLEEHNENVQNYLGR</sequence>
<accession>A0A1F7JIY2</accession>
<evidence type="ECO:0000313" key="8">
    <source>
        <dbReference type="EMBL" id="OGK55572.1"/>
    </source>
</evidence>
<evidence type="ECO:0000313" key="9">
    <source>
        <dbReference type="Proteomes" id="UP000178486"/>
    </source>
</evidence>
<dbReference type="NCBIfam" id="TIGR00247">
    <property type="entry name" value="endolytic transglycosylase MltG"/>
    <property type="match status" value="1"/>
</dbReference>
<dbReference type="PANTHER" id="PTHR30518:SF2">
    <property type="entry name" value="ENDOLYTIC MUREIN TRANSGLYCOSYLASE"/>
    <property type="match status" value="1"/>
</dbReference>
<feature type="site" description="Important for catalytic activity" evidence="7">
    <location>
        <position position="162"/>
    </location>
</feature>
<dbReference type="Gene3D" id="3.30.1490.480">
    <property type="entry name" value="Endolytic murein transglycosylase"/>
    <property type="match status" value="1"/>
</dbReference>
<dbReference type="EMBL" id="MGAU01000010">
    <property type="protein sequence ID" value="OGK55572.1"/>
    <property type="molecule type" value="Genomic_DNA"/>
</dbReference>
<dbReference type="HAMAP" id="MF_02065">
    <property type="entry name" value="MltG"/>
    <property type="match status" value="1"/>
</dbReference>
<dbReference type="GO" id="GO:0071555">
    <property type="term" value="P:cell wall organization"/>
    <property type="evidence" value="ECO:0007669"/>
    <property type="project" value="UniProtKB-KW"/>
</dbReference>
<dbReference type="GO" id="GO:0009252">
    <property type="term" value="P:peptidoglycan biosynthetic process"/>
    <property type="evidence" value="ECO:0007669"/>
    <property type="project" value="UniProtKB-UniRule"/>
</dbReference>
<organism evidence="8 9">
    <name type="scientific">Candidatus Roizmanbacteria bacterium RIFCSPLOWO2_01_FULL_45_11</name>
    <dbReference type="NCBI Taxonomy" id="1802070"/>
    <lineage>
        <taxon>Bacteria</taxon>
        <taxon>Candidatus Roizmaniibacteriota</taxon>
    </lineage>
</organism>
<comment type="caution">
    <text evidence="8">The sequence shown here is derived from an EMBL/GenBank/DDBJ whole genome shotgun (WGS) entry which is preliminary data.</text>
</comment>
<protein>
    <recommendedName>
        <fullName evidence="7">Endolytic murein transglycosylase</fullName>
        <ecNumber evidence="7">4.2.2.29</ecNumber>
    </recommendedName>
    <alternativeName>
        <fullName evidence="7">Peptidoglycan lytic transglycosylase</fullName>
    </alternativeName>
    <alternativeName>
        <fullName evidence="7">Peptidoglycan polymerization terminase</fullName>
    </alternativeName>
</protein>